<evidence type="ECO:0000259" key="5">
    <source>
        <dbReference type="PROSITE" id="PS50850"/>
    </source>
</evidence>
<dbReference type="InterPro" id="IPR050327">
    <property type="entry name" value="Proton-linked_MCT"/>
</dbReference>
<feature type="transmembrane region" description="Helical" evidence="4">
    <location>
        <begin position="15"/>
        <end position="36"/>
    </location>
</feature>
<dbReference type="EMBL" id="CP049109">
    <property type="protein sequence ID" value="QIG80813.1"/>
    <property type="molecule type" value="Genomic_DNA"/>
</dbReference>
<dbReference type="RefSeq" id="WP_165327821.1">
    <property type="nucleotide sequence ID" value="NZ_CP049109.1"/>
</dbReference>
<feature type="transmembrane region" description="Helical" evidence="4">
    <location>
        <begin position="293"/>
        <end position="310"/>
    </location>
</feature>
<dbReference type="GO" id="GO:0022857">
    <property type="term" value="F:transmembrane transporter activity"/>
    <property type="evidence" value="ECO:0007669"/>
    <property type="project" value="InterPro"/>
</dbReference>
<dbReference type="KEGG" id="spzr:G5C33_14125"/>
<keyword evidence="1 4" id="KW-0812">Transmembrane</keyword>
<accession>A0A6G6Y8B3</accession>
<dbReference type="SUPFAM" id="SSF103473">
    <property type="entry name" value="MFS general substrate transporter"/>
    <property type="match status" value="1"/>
</dbReference>
<keyword evidence="7" id="KW-1185">Reference proteome</keyword>
<keyword evidence="2 4" id="KW-1133">Transmembrane helix</keyword>
<feature type="transmembrane region" description="Helical" evidence="4">
    <location>
        <begin position="352"/>
        <end position="376"/>
    </location>
</feature>
<feature type="domain" description="Major facilitator superfamily (MFS) profile" evidence="5">
    <location>
        <begin position="18"/>
        <end position="407"/>
    </location>
</feature>
<evidence type="ECO:0000256" key="2">
    <source>
        <dbReference type="ARBA" id="ARBA00022989"/>
    </source>
</evidence>
<dbReference type="AlphaFoldDB" id="A0A6G6Y8B3"/>
<feature type="transmembrane region" description="Helical" evidence="4">
    <location>
        <begin position="263"/>
        <end position="281"/>
    </location>
</feature>
<feature type="transmembrane region" description="Helical" evidence="4">
    <location>
        <begin position="173"/>
        <end position="194"/>
    </location>
</feature>
<proteinExistence type="predicted"/>
<feature type="transmembrane region" description="Helical" evidence="4">
    <location>
        <begin position="83"/>
        <end position="103"/>
    </location>
</feature>
<dbReference type="PROSITE" id="PS50850">
    <property type="entry name" value="MFS"/>
    <property type="match status" value="1"/>
</dbReference>
<evidence type="ECO:0000313" key="6">
    <source>
        <dbReference type="EMBL" id="QIG80813.1"/>
    </source>
</evidence>
<protein>
    <submittedName>
        <fullName evidence="6">MFS transporter</fullName>
    </submittedName>
</protein>
<evidence type="ECO:0000313" key="7">
    <source>
        <dbReference type="Proteomes" id="UP000501568"/>
    </source>
</evidence>
<feature type="transmembrane region" description="Helical" evidence="4">
    <location>
        <begin position="141"/>
        <end position="161"/>
    </location>
</feature>
<feature type="transmembrane region" description="Helical" evidence="4">
    <location>
        <begin position="109"/>
        <end position="129"/>
    </location>
</feature>
<reference evidence="6 7" key="1">
    <citation type="submission" date="2020-02" db="EMBL/GenBank/DDBJ databases">
        <authorList>
            <person name="Zheng R.K."/>
            <person name="Sun C.M."/>
        </authorList>
    </citation>
    <scope>NUCLEOTIDE SEQUENCE [LARGE SCALE GENOMIC DNA]</scope>
    <source>
        <strain evidence="7">zrk23</strain>
    </source>
</reference>
<evidence type="ECO:0000256" key="3">
    <source>
        <dbReference type="ARBA" id="ARBA00023136"/>
    </source>
</evidence>
<feature type="transmembrane region" description="Helical" evidence="4">
    <location>
        <begin position="56"/>
        <end position="76"/>
    </location>
</feature>
<feature type="transmembrane region" description="Helical" evidence="4">
    <location>
        <begin position="316"/>
        <end position="340"/>
    </location>
</feature>
<dbReference type="InterPro" id="IPR011701">
    <property type="entry name" value="MFS"/>
</dbReference>
<sequence>MTAARSGAITEWRSYPMLPIAAALGYATSVIHIYGLGPYIAPISETFGWSRTQTTVGLTLATLIQAVFSIPLGMALDRIGPRNFGVIGMVLTLGAFALLGTATGGTGNWLLLWTIMSLATLPVQATVWTSAVASRFEASRGLAFAITLCGASVAAALFPWLGTTLIDSWGWQTAMAIQAAIWGAIAFPVIFLFFRGAHDRTRSEKASGAKVERDLEGIGFVEGLRSSIYVRLLAASLLFTFTIIALVVHFVPILNDAGFDRQGAAGIAALIGIFSIVGRLATGFMLDKFRGSLVGAVVFLLPVLGCLLLLTMGSHYAGAMLAGALIGLTLGAEIDVIVYLTTRHFGLKSFGALYGGLLAALSIGTATGPLAASYVFDSFGDYMPFLWLTIAFMVASSAALATLPTPRFGIAKH</sequence>
<keyword evidence="3 4" id="KW-0472">Membrane</keyword>
<feature type="transmembrane region" description="Helical" evidence="4">
    <location>
        <begin position="382"/>
        <end position="403"/>
    </location>
</feature>
<dbReference type="Pfam" id="PF07690">
    <property type="entry name" value="MFS_1"/>
    <property type="match status" value="1"/>
</dbReference>
<dbReference type="PANTHER" id="PTHR11360:SF290">
    <property type="entry name" value="MONOCARBOXYLATE MFS PERMEASE"/>
    <property type="match status" value="1"/>
</dbReference>
<evidence type="ECO:0000256" key="4">
    <source>
        <dbReference type="SAM" id="Phobius"/>
    </source>
</evidence>
<evidence type="ECO:0000256" key="1">
    <source>
        <dbReference type="ARBA" id="ARBA00022692"/>
    </source>
</evidence>
<feature type="transmembrane region" description="Helical" evidence="4">
    <location>
        <begin position="228"/>
        <end position="251"/>
    </location>
</feature>
<dbReference type="Proteomes" id="UP000501568">
    <property type="component" value="Chromosome"/>
</dbReference>
<gene>
    <name evidence="6" type="ORF">G5C33_14125</name>
</gene>
<dbReference type="InterPro" id="IPR020846">
    <property type="entry name" value="MFS_dom"/>
</dbReference>
<dbReference type="PANTHER" id="PTHR11360">
    <property type="entry name" value="MONOCARBOXYLATE TRANSPORTER"/>
    <property type="match status" value="1"/>
</dbReference>
<name>A0A6G6Y8B3_9SPHN</name>
<dbReference type="InterPro" id="IPR036259">
    <property type="entry name" value="MFS_trans_sf"/>
</dbReference>
<organism evidence="6 7">
    <name type="scientific">Stakelama tenebrarum</name>
    <dbReference type="NCBI Taxonomy" id="2711215"/>
    <lineage>
        <taxon>Bacteria</taxon>
        <taxon>Pseudomonadati</taxon>
        <taxon>Pseudomonadota</taxon>
        <taxon>Alphaproteobacteria</taxon>
        <taxon>Sphingomonadales</taxon>
        <taxon>Sphingomonadaceae</taxon>
        <taxon>Stakelama</taxon>
    </lineage>
</organism>
<dbReference type="Gene3D" id="1.20.1250.20">
    <property type="entry name" value="MFS general substrate transporter like domains"/>
    <property type="match status" value="1"/>
</dbReference>